<dbReference type="PANTHER" id="PTHR43243:SF4">
    <property type="entry name" value="CATIONIC AMINO ACID TRANSPORTER 4"/>
    <property type="match status" value="1"/>
</dbReference>
<feature type="transmembrane region" description="Helical" evidence="7">
    <location>
        <begin position="446"/>
        <end position="465"/>
    </location>
</feature>
<dbReference type="Gene3D" id="1.20.1740.10">
    <property type="entry name" value="Amino acid/polyamine transporter I"/>
    <property type="match status" value="1"/>
</dbReference>
<evidence type="ECO:0000256" key="1">
    <source>
        <dbReference type="ARBA" id="ARBA00004141"/>
    </source>
</evidence>
<gene>
    <name evidence="8" type="ORF">OMW55_09535</name>
</gene>
<feature type="transmembrane region" description="Helical" evidence="7">
    <location>
        <begin position="157"/>
        <end position="178"/>
    </location>
</feature>
<dbReference type="Pfam" id="PF13520">
    <property type="entry name" value="AA_permease_2"/>
    <property type="match status" value="1"/>
</dbReference>
<comment type="caution">
    <text evidence="8">The sequence shown here is derived from an EMBL/GenBank/DDBJ whole genome shotgun (WGS) entry which is preliminary data.</text>
</comment>
<evidence type="ECO:0000256" key="4">
    <source>
        <dbReference type="ARBA" id="ARBA00022989"/>
    </source>
</evidence>
<feature type="transmembrane region" description="Helical" evidence="7">
    <location>
        <begin position="471"/>
        <end position="490"/>
    </location>
</feature>
<evidence type="ECO:0000256" key="2">
    <source>
        <dbReference type="ARBA" id="ARBA00022448"/>
    </source>
</evidence>
<feature type="transmembrane region" description="Helical" evidence="7">
    <location>
        <begin position="391"/>
        <end position="409"/>
    </location>
</feature>
<organism evidence="8 9">
    <name type="scientific">Sphingomonas arvum</name>
    <dbReference type="NCBI Taxonomy" id="2992113"/>
    <lineage>
        <taxon>Bacteria</taxon>
        <taxon>Pseudomonadati</taxon>
        <taxon>Pseudomonadota</taxon>
        <taxon>Alphaproteobacteria</taxon>
        <taxon>Sphingomonadales</taxon>
        <taxon>Sphingomonadaceae</taxon>
        <taxon>Sphingomonas</taxon>
    </lineage>
</organism>
<feature type="region of interest" description="Disordered" evidence="6">
    <location>
        <begin position="512"/>
        <end position="533"/>
    </location>
</feature>
<dbReference type="Proteomes" id="UP001526246">
    <property type="component" value="Unassembled WGS sequence"/>
</dbReference>
<feature type="transmembrane region" description="Helical" evidence="7">
    <location>
        <begin position="35"/>
        <end position="54"/>
    </location>
</feature>
<keyword evidence="3 7" id="KW-0812">Transmembrane</keyword>
<dbReference type="PIRSF" id="PIRSF006060">
    <property type="entry name" value="AA_transporter"/>
    <property type="match status" value="1"/>
</dbReference>
<feature type="transmembrane region" description="Helical" evidence="7">
    <location>
        <begin position="190"/>
        <end position="210"/>
    </location>
</feature>
<protein>
    <submittedName>
        <fullName evidence="8">Amino acid permease</fullName>
    </submittedName>
</protein>
<dbReference type="PANTHER" id="PTHR43243">
    <property type="entry name" value="INNER MEMBRANE TRANSPORTER YGJI-RELATED"/>
    <property type="match status" value="1"/>
</dbReference>
<keyword evidence="5 7" id="KW-0472">Membrane</keyword>
<dbReference type="EMBL" id="JAPDOB010000002">
    <property type="protein sequence ID" value="MCW3798044.1"/>
    <property type="molecule type" value="Genomic_DNA"/>
</dbReference>
<feature type="transmembrane region" description="Helical" evidence="7">
    <location>
        <begin position="108"/>
        <end position="137"/>
    </location>
</feature>
<feature type="transmembrane region" description="Helical" evidence="7">
    <location>
        <begin position="415"/>
        <end position="434"/>
    </location>
</feature>
<feature type="transmembrane region" description="Helical" evidence="7">
    <location>
        <begin position="262"/>
        <end position="284"/>
    </location>
</feature>
<accession>A0ABT3JGB1</accession>
<comment type="subcellular location">
    <subcellularLocation>
        <location evidence="1">Membrane</location>
        <topology evidence="1">Multi-pass membrane protein</topology>
    </subcellularLocation>
</comment>
<feature type="transmembrane region" description="Helical" evidence="7">
    <location>
        <begin position="66"/>
        <end position="87"/>
    </location>
</feature>
<name>A0ABT3JGB1_9SPHN</name>
<evidence type="ECO:0000256" key="7">
    <source>
        <dbReference type="SAM" id="Phobius"/>
    </source>
</evidence>
<evidence type="ECO:0000313" key="9">
    <source>
        <dbReference type="Proteomes" id="UP001526246"/>
    </source>
</evidence>
<keyword evidence="9" id="KW-1185">Reference proteome</keyword>
<reference evidence="8 9" key="1">
    <citation type="submission" date="2022-10" db="EMBL/GenBank/DDBJ databases">
        <title>Sphingomonas sp.</title>
        <authorList>
            <person name="Jin C."/>
        </authorList>
    </citation>
    <scope>NUCLEOTIDE SEQUENCE [LARGE SCALE GENOMIC DNA]</scope>
    <source>
        <strain evidence="8 9">BN140010</strain>
    </source>
</reference>
<evidence type="ECO:0000256" key="3">
    <source>
        <dbReference type="ARBA" id="ARBA00022692"/>
    </source>
</evidence>
<dbReference type="RefSeq" id="WP_264882700.1">
    <property type="nucleotide sequence ID" value="NZ_JAPDOB010000002.1"/>
</dbReference>
<sequence length="533" mass="55203">MATVAPQEGIFGRVKPLDAILATAEKKGLHRSLGAFQLTMLGIGAVIGTGIFVLTSEAAQKAGPAMMISFVIAGFVCAVAALCYSELASMVPVSGSAYTYTYAVMGELLAWMVGWALILEYAVGASAVAVGWSGYFVGLLRSWGIDFPLALASGPDGGGIINLPAVVIALLVTGLLILGTKESARFTSALVLVKVFALGVFVVLTLPVLNGAHFTPFIPNGWGTYGVVGAAASIFFAYVGFDAVSTAAEETVNPQRNVPIGLIGSLLFCTLFYLLVAAGAIGAIGADPVRSAAGAVLAPGSAELTAQCNAITSGGALEPLVCSKEALAHVLRSIGYERLGDLMGVAAFIALPSVVLMMMFGQTRIFFVMARDGLLPERLAAVHPKFKTPHVVTAFTGIVVTLAAAFLPVGKLADYSNSGTLFAFAMVALAVLVLRRKDPNRRRPFRTPAVFVIAPLAIAGCVGLYLNLPPIAQLVLIVWGAIGLLVYFGYSRSRSHVGRGIFDVPELDPDAPPNVGVASLPGAPAPGTPGERP</sequence>
<keyword evidence="4 7" id="KW-1133">Transmembrane helix</keyword>
<dbReference type="InterPro" id="IPR002293">
    <property type="entry name" value="AA/rel_permease1"/>
</dbReference>
<keyword evidence="2" id="KW-0813">Transport</keyword>
<feature type="transmembrane region" description="Helical" evidence="7">
    <location>
        <begin position="345"/>
        <end position="370"/>
    </location>
</feature>
<proteinExistence type="predicted"/>
<evidence type="ECO:0000256" key="6">
    <source>
        <dbReference type="SAM" id="MobiDB-lite"/>
    </source>
</evidence>
<evidence type="ECO:0000313" key="8">
    <source>
        <dbReference type="EMBL" id="MCW3798044.1"/>
    </source>
</evidence>
<feature type="transmembrane region" description="Helical" evidence="7">
    <location>
        <begin position="222"/>
        <end position="241"/>
    </location>
</feature>
<evidence type="ECO:0000256" key="5">
    <source>
        <dbReference type="ARBA" id="ARBA00023136"/>
    </source>
</evidence>